<protein>
    <recommendedName>
        <fullName evidence="4">Tesmin/TSO1-like CXC domain-containing protein</fullName>
    </recommendedName>
</protein>
<keyword evidence="3" id="KW-1185">Reference proteome</keyword>
<feature type="compositionally biased region" description="Basic residues" evidence="1">
    <location>
        <begin position="351"/>
        <end position="360"/>
    </location>
</feature>
<feature type="region of interest" description="Disordered" evidence="1">
    <location>
        <begin position="347"/>
        <end position="368"/>
    </location>
</feature>
<evidence type="ECO:0000256" key="1">
    <source>
        <dbReference type="SAM" id="MobiDB-lite"/>
    </source>
</evidence>
<name>A0AA47MRM7_MERPO</name>
<dbReference type="PANTHER" id="PTHR47018:SF1">
    <property type="entry name" value="TESMIN_TSO1-LIKE CXC DOMAIN-CONTAINING PROTEIN"/>
    <property type="match status" value="1"/>
</dbReference>
<evidence type="ECO:0000313" key="2">
    <source>
        <dbReference type="EMBL" id="KAK0145348.1"/>
    </source>
</evidence>
<evidence type="ECO:0000313" key="3">
    <source>
        <dbReference type="Proteomes" id="UP001174136"/>
    </source>
</evidence>
<comment type="caution">
    <text evidence="2">The sequence shown here is derived from an EMBL/GenBank/DDBJ whole genome shotgun (WGS) entry which is preliminary data.</text>
</comment>
<dbReference type="AlphaFoldDB" id="A0AA47MRM7"/>
<dbReference type="EMBL" id="JAOPHQ010002862">
    <property type="protein sequence ID" value="KAK0145348.1"/>
    <property type="molecule type" value="Genomic_DNA"/>
</dbReference>
<accession>A0AA47MRM7</accession>
<sequence>MKEAYHDYCSAASGQSDLTFEDWFQQRKQESPQFQFWSLVLDMELTIFTLIRSFREGDFILYREALSELAPYFFANNNVNYARWIPVHLRDMMCLEQQHPELAREFHKGNFVVRKSKREFSGLAIDQAHEQNNSVIKGDGGAIGLTEDPVALRRWMVAGPEVSRLVAGYEAMSGMKDANNDRRHHEQTLSAQRSFFEKVKALSEVLQEMGSPFQEESADLLVLDTKNVADPALAEMIRECDLQEFFKHENQPYHASLSDSGKLHTCQKSQLAEILQAQVNIPDSEPRGDTVIIDGSALINALPPRTSKTFDDYAREDIIQKVKSYCAKYKRVDIVFDVYKTSSLKSETRSKRGQGMRRRVTGASKTPNNWRSFLRDESNKTELFHFLADKICEAQTTSTLIVTKGEDAISNTRKPLDTVSPCCHEEADTRIFVHCRGATTDGSKSLIIKANDTDILVIAVNLVLRTWIAFGQGVNIRWIPVHEVVSAIGPEKASGIPYFHAFTGCDVVSALRGKGKKTAWQTWNICDEVSETFTNLSQHPTSVTDLDLQHLERFVVLMYDRSSAATSVDEARLDLFARKQRPYNSIPPTQAALREHAKRAAYQAGIIWGQATISKPETSSPADWGWTQRGETWQICWSTLPPIAASCQQLTKCSCKKGCNRRCKCFRSGLPCTALCSCICDE</sequence>
<dbReference type="PANTHER" id="PTHR47018">
    <property type="entry name" value="CXC DOMAIN-CONTAINING PROTEIN-RELATED"/>
    <property type="match status" value="1"/>
</dbReference>
<proteinExistence type="predicted"/>
<gene>
    <name evidence="2" type="ORF">N1851_015747</name>
</gene>
<dbReference type="Proteomes" id="UP001174136">
    <property type="component" value="Unassembled WGS sequence"/>
</dbReference>
<evidence type="ECO:0008006" key="4">
    <source>
        <dbReference type="Google" id="ProtNLM"/>
    </source>
</evidence>
<reference evidence="2" key="1">
    <citation type="journal article" date="2023" name="Front. Mar. Sci.">
        <title>A new Merluccius polli reference genome to investigate the effects of global change in West African waters.</title>
        <authorList>
            <person name="Mateo J.L."/>
            <person name="Blanco-Fernandez C."/>
            <person name="Garcia-Vazquez E."/>
            <person name="Machado-Schiaffino G."/>
        </authorList>
    </citation>
    <scope>NUCLEOTIDE SEQUENCE</scope>
    <source>
        <strain evidence="2">C29</strain>
        <tissue evidence="2">Fin</tissue>
    </source>
</reference>
<organism evidence="2 3">
    <name type="scientific">Merluccius polli</name>
    <name type="common">Benguela hake</name>
    <name type="synonym">Merluccius cadenati</name>
    <dbReference type="NCBI Taxonomy" id="89951"/>
    <lineage>
        <taxon>Eukaryota</taxon>
        <taxon>Metazoa</taxon>
        <taxon>Chordata</taxon>
        <taxon>Craniata</taxon>
        <taxon>Vertebrata</taxon>
        <taxon>Euteleostomi</taxon>
        <taxon>Actinopterygii</taxon>
        <taxon>Neopterygii</taxon>
        <taxon>Teleostei</taxon>
        <taxon>Neoteleostei</taxon>
        <taxon>Acanthomorphata</taxon>
        <taxon>Zeiogadaria</taxon>
        <taxon>Gadariae</taxon>
        <taxon>Gadiformes</taxon>
        <taxon>Gadoidei</taxon>
        <taxon>Merlucciidae</taxon>
        <taxon>Merluccius</taxon>
    </lineage>
</organism>